<dbReference type="Proteomes" id="UP000253727">
    <property type="component" value="Unassembled WGS sequence"/>
</dbReference>
<sequence>MHRAASSFIARRLRRIRTDEHGVTVVEFGILAPVFFLMLLGLIDLAQMGYAKSIMNGAANDAARISSLEIANTDAADAVVEEMVRYIIPDAKVVTTRRSYFDFNDIARPESWNDASNSNGICDNGESYTDENRNGQWDEDVGANGNGGANDIVLVTVKATYDPLFAFPVFGLNNNARTIEATSVRQNQPFADQVGLGSDGGTCA</sequence>
<keyword evidence="1" id="KW-0472">Membrane</keyword>
<dbReference type="OrthoDB" id="7306064at2"/>
<proteinExistence type="predicted"/>
<evidence type="ECO:0000313" key="3">
    <source>
        <dbReference type="EMBL" id="RDC59994.1"/>
    </source>
</evidence>
<name>A0A369Q5J4_9SPHN</name>
<dbReference type="EMBL" id="QBKA01000002">
    <property type="protein sequence ID" value="RDC59994.1"/>
    <property type="molecule type" value="Genomic_DNA"/>
</dbReference>
<organism evidence="3 4">
    <name type="scientific">Alteripontixanthobacter maritimus</name>
    <dbReference type="NCBI Taxonomy" id="2161824"/>
    <lineage>
        <taxon>Bacteria</taxon>
        <taxon>Pseudomonadati</taxon>
        <taxon>Pseudomonadota</taxon>
        <taxon>Alphaproteobacteria</taxon>
        <taxon>Sphingomonadales</taxon>
        <taxon>Erythrobacteraceae</taxon>
        <taxon>Alteripontixanthobacter</taxon>
    </lineage>
</organism>
<dbReference type="Pfam" id="PF07811">
    <property type="entry name" value="TadE"/>
    <property type="match status" value="1"/>
</dbReference>
<reference evidence="3 4" key="1">
    <citation type="submission" date="2018-04" db="EMBL/GenBank/DDBJ databases">
        <title>Altererythrobacter sp. HME9302 genome sequencing and assembly.</title>
        <authorList>
            <person name="Kang H."/>
            <person name="Kim H."/>
            <person name="Joh K."/>
        </authorList>
    </citation>
    <scope>NUCLEOTIDE SEQUENCE [LARGE SCALE GENOMIC DNA]</scope>
    <source>
        <strain evidence="3 4">HME9302</strain>
    </source>
</reference>
<keyword evidence="4" id="KW-1185">Reference proteome</keyword>
<feature type="transmembrane region" description="Helical" evidence="1">
    <location>
        <begin position="21"/>
        <end position="43"/>
    </location>
</feature>
<dbReference type="AlphaFoldDB" id="A0A369Q5J4"/>
<dbReference type="InterPro" id="IPR012495">
    <property type="entry name" value="TadE-like_dom"/>
</dbReference>
<accession>A0A369Q5J4</accession>
<evidence type="ECO:0000313" key="4">
    <source>
        <dbReference type="Proteomes" id="UP000253727"/>
    </source>
</evidence>
<gene>
    <name evidence="3" type="ORF">HME9302_01192</name>
</gene>
<keyword evidence="1" id="KW-1133">Transmembrane helix</keyword>
<dbReference type="RefSeq" id="WP_115366243.1">
    <property type="nucleotide sequence ID" value="NZ_QBKA01000002.1"/>
</dbReference>
<keyword evidence="1" id="KW-0812">Transmembrane</keyword>
<evidence type="ECO:0000256" key="1">
    <source>
        <dbReference type="SAM" id="Phobius"/>
    </source>
</evidence>
<protein>
    <recommendedName>
        <fullName evidence="2">TadE-like domain-containing protein</fullName>
    </recommendedName>
</protein>
<comment type="caution">
    <text evidence="3">The sequence shown here is derived from an EMBL/GenBank/DDBJ whole genome shotgun (WGS) entry which is preliminary data.</text>
</comment>
<feature type="domain" description="TadE-like" evidence="2">
    <location>
        <begin position="22"/>
        <end position="64"/>
    </location>
</feature>
<evidence type="ECO:0000259" key="2">
    <source>
        <dbReference type="Pfam" id="PF07811"/>
    </source>
</evidence>